<dbReference type="GO" id="GO:0047554">
    <property type="term" value="F:2-pyrone-4,6-dicarboxylate lactonase activity"/>
    <property type="evidence" value="ECO:0007669"/>
    <property type="project" value="UniProtKB-EC"/>
</dbReference>
<dbReference type="InterPro" id="IPR006680">
    <property type="entry name" value="Amidohydro-rel"/>
</dbReference>
<evidence type="ECO:0000313" key="2">
    <source>
        <dbReference type="EMBL" id="CAG9170546.1"/>
    </source>
</evidence>
<name>A0ABN7YEI3_9BURK</name>
<evidence type="ECO:0000259" key="1">
    <source>
        <dbReference type="Pfam" id="PF04909"/>
    </source>
</evidence>
<accession>A0ABN7YEI3</accession>
<dbReference type="EC" id="3.1.1.57" evidence="2"/>
<dbReference type="Pfam" id="PF04909">
    <property type="entry name" value="Amidohydro_2"/>
    <property type="match status" value="1"/>
</dbReference>
<proteinExistence type="predicted"/>
<dbReference type="InterPro" id="IPR052358">
    <property type="entry name" value="Aro_Compnd_Degr_Hydrolases"/>
</dbReference>
<dbReference type="PANTHER" id="PTHR35563:SF2">
    <property type="entry name" value="BARREL METAL-DEPENDENT HYDROLASE, PUTATIVE (AFU_ORTHOLOGUE AFUA_1G16240)-RELATED"/>
    <property type="match status" value="1"/>
</dbReference>
<reference evidence="2 3" key="1">
    <citation type="submission" date="2021-08" db="EMBL/GenBank/DDBJ databases">
        <authorList>
            <person name="Peeters C."/>
        </authorList>
    </citation>
    <scope>NUCLEOTIDE SEQUENCE [LARGE SCALE GENOMIC DNA]</scope>
    <source>
        <strain evidence="2 3">LMG 23992</strain>
    </source>
</reference>
<organism evidence="2 3">
    <name type="scientific">Cupriavidus laharis</name>
    <dbReference type="NCBI Taxonomy" id="151654"/>
    <lineage>
        <taxon>Bacteria</taxon>
        <taxon>Pseudomonadati</taxon>
        <taxon>Pseudomonadota</taxon>
        <taxon>Betaproteobacteria</taxon>
        <taxon>Burkholderiales</taxon>
        <taxon>Burkholderiaceae</taxon>
        <taxon>Cupriavidus</taxon>
    </lineage>
</organism>
<comment type="caution">
    <text evidence="2">The sequence shown here is derived from an EMBL/GenBank/DDBJ whole genome shotgun (WGS) entry which is preliminary data.</text>
</comment>
<feature type="domain" description="Amidohydrolase-related" evidence="1">
    <location>
        <begin position="9"/>
        <end position="281"/>
    </location>
</feature>
<dbReference type="PANTHER" id="PTHR35563">
    <property type="entry name" value="BARREL METAL-DEPENDENT HYDROLASE, PUTATIVE (AFU_ORTHOLOGUE AFUA_1G16240)-RELATED"/>
    <property type="match status" value="1"/>
</dbReference>
<gene>
    <name evidence="2" type="primary">ligI</name>
    <name evidence="2" type="ORF">LMG23992_01636</name>
</gene>
<keyword evidence="3" id="KW-1185">Reference proteome</keyword>
<keyword evidence="2" id="KW-0378">Hydrolase</keyword>
<dbReference type="InterPro" id="IPR032466">
    <property type="entry name" value="Metal_Hydrolase"/>
</dbReference>
<sequence length="283" mass="30408">MTRNAMPLVDCHFHLFDAAAGMPAARYRPAYAARIEDWQRLLAPLGSLLYGVVVQTSFLGTDNAALLAALRASAGRLRGVAVVDPSVTDDALAAMQAAGVRGIRLNLFGDPGWARIGTAPWRALFARVAALGWHVELHTGNGQGGTLLAALDAALGHCPAPVVLDHFGRPGAEGSRDAVFEVAARTLLRRQVWVKLSAPYRLPPGTDWRSLAGAWSRLVGQDRLLLGSDWPWTNHESAARADECAALFGWPCEPGAGGDAPRDRGFAESLRWRNAAALYRFDL</sequence>
<evidence type="ECO:0000313" key="3">
    <source>
        <dbReference type="Proteomes" id="UP000727654"/>
    </source>
</evidence>
<dbReference type="Gene3D" id="3.20.20.140">
    <property type="entry name" value="Metal-dependent hydrolases"/>
    <property type="match status" value="1"/>
</dbReference>
<protein>
    <submittedName>
        <fullName evidence="2">2-pyrone-4,6-dicarboxylate hydrolase</fullName>
        <ecNumber evidence="2">3.1.1.57</ecNumber>
    </submittedName>
</protein>
<dbReference type="SUPFAM" id="SSF51556">
    <property type="entry name" value="Metallo-dependent hydrolases"/>
    <property type="match status" value="1"/>
</dbReference>
<dbReference type="EMBL" id="CAJZAI010000003">
    <property type="protein sequence ID" value="CAG9170546.1"/>
    <property type="molecule type" value="Genomic_DNA"/>
</dbReference>
<dbReference type="Proteomes" id="UP000727654">
    <property type="component" value="Unassembled WGS sequence"/>
</dbReference>